<feature type="transmembrane region" description="Helical" evidence="1">
    <location>
        <begin position="101"/>
        <end position="121"/>
    </location>
</feature>
<gene>
    <name evidence="2" type="ORF">U1T56_09935</name>
</gene>
<feature type="transmembrane region" description="Helical" evidence="1">
    <location>
        <begin position="40"/>
        <end position="57"/>
    </location>
</feature>
<feature type="transmembrane region" description="Helical" evidence="1">
    <location>
        <begin position="170"/>
        <end position="191"/>
    </location>
</feature>
<feature type="transmembrane region" description="Helical" evidence="1">
    <location>
        <begin position="212"/>
        <end position="234"/>
    </location>
</feature>
<feature type="transmembrane region" description="Helical" evidence="1">
    <location>
        <begin position="69"/>
        <end position="89"/>
    </location>
</feature>
<keyword evidence="1" id="KW-0812">Transmembrane</keyword>
<evidence type="ECO:0000256" key="1">
    <source>
        <dbReference type="SAM" id="Phobius"/>
    </source>
</evidence>
<evidence type="ECO:0008006" key="4">
    <source>
        <dbReference type="Google" id="ProtNLM"/>
    </source>
</evidence>
<protein>
    <recommendedName>
        <fullName evidence="4">Ferric reductase like transmembrane component</fullName>
    </recommendedName>
</protein>
<organism evidence="2 3">
    <name type="scientific">Benzoatithermus flavus</name>
    <dbReference type="NCBI Taxonomy" id="3108223"/>
    <lineage>
        <taxon>Bacteria</taxon>
        <taxon>Pseudomonadati</taxon>
        <taxon>Pseudomonadota</taxon>
        <taxon>Alphaproteobacteria</taxon>
        <taxon>Geminicoccales</taxon>
        <taxon>Geminicoccaceae</taxon>
        <taxon>Benzoatithermus</taxon>
    </lineage>
</organism>
<sequence>MIPLAAPLDATGVVLLAAFLLVLLCPPLVAYEPLWEVAASLGYAAVAATVLTFRVVPRRSHLTPYRFSLHRIAGNLALALVLAHVLTMVAGDPFMLDYLGWMMPLHVLAGVLAALAFVLAVTSREPALPRRLRLGARSRTFHAWSGIAASTLTTWHVLASSSKLLDSWRYGLLALVFLALPAPALSDRLGGFRERRPAPAASEPFSRAGARGMLRISALIGAIAVLLATAPHVVRLLRG</sequence>
<dbReference type="RefSeq" id="WP_418159319.1">
    <property type="nucleotide sequence ID" value="NZ_JBBLZC010000008.1"/>
</dbReference>
<feature type="transmembrane region" description="Helical" evidence="1">
    <location>
        <begin position="141"/>
        <end position="158"/>
    </location>
</feature>
<reference evidence="2 3" key="1">
    <citation type="submission" date="2024-01" db="EMBL/GenBank/DDBJ databases">
        <title>Multi-omics insights into the function and evolution of sodium benzoate biodegradation pathways in Benzoatithermus flavus gen. nov., sp. nov. from hot spring.</title>
        <authorList>
            <person name="Hu C.-J."/>
            <person name="Li W.-J."/>
        </authorList>
    </citation>
    <scope>NUCLEOTIDE SEQUENCE [LARGE SCALE GENOMIC DNA]</scope>
    <source>
        <strain evidence="2 3">SYSU G07066</strain>
    </source>
</reference>
<name>A0ABU8XQZ9_9PROT</name>
<evidence type="ECO:0000313" key="3">
    <source>
        <dbReference type="Proteomes" id="UP001375743"/>
    </source>
</evidence>
<accession>A0ABU8XQZ9</accession>
<comment type="caution">
    <text evidence="2">The sequence shown here is derived from an EMBL/GenBank/DDBJ whole genome shotgun (WGS) entry which is preliminary data.</text>
</comment>
<proteinExistence type="predicted"/>
<keyword evidence="1" id="KW-1133">Transmembrane helix</keyword>
<evidence type="ECO:0000313" key="2">
    <source>
        <dbReference type="EMBL" id="MEK0083471.1"/>
    </source>
</evidence>
<keyword evidence="1" id="KW-0472">Membrane</keyword>
<keyword evidence="3" id="KW-1185">Reference proteome</keyword>
<dbReference type="Proteomes" id="UP001375743">
    <property type="component" value="Unassembled WGS sequence"/>
</dbReference>
<dbReference type="EMBL" id="JBBLZC010000008">
    <property type="protein sequence ID" value="MEK0083471.1"/>
    <property type="molecule type" value="Genomic_DNA"/>
</dbReference>